<organism evidence="4 5">
    <name type="scientific">Dioszegia hungarica</name>
    <dbReference type="NCBI Taxonomy" id="4972"/>
    <lineage>
        <taxon>Eukaryota</taxon>
        <taxon>Fungi</taxon>
        <taxon>Dikarya</taxon>
        <taxon>Basidiomycota</taxon>
        <taxon>Agaricomycotina</taxon>
        <taxon>Tremellomycetes</taxon>
        <taxon>Tremellales</taxon>
        <taxon>Bulleribasidiaceae</taxon>
        <taxon>Dioszegia</taxon>
    </lineage>
</organism>
<keyword evidence="2" id="KW-0812">Transmembrane</keyword>
<dbReference type="Gene3D" id="1.50.10.100">
    <property type="entry name" value="Chondroitin AC/alginate lyase"/>
    <property type="match status" value="1"/>
</dbReference>
<dbReference type="PANTHER" id="PTHR38045">
    <property type="entry name" value="CHROMOSOME 1, WHOLE GENOME SHOTGUN SEQUENCE"/>
    <property type="match status" value="1"/>
</dbReference>
<dbReference type="Gene3D" id="2.70.98.70">
    <property type="match status" value="1"/>
</dbReference>
<dbReference type="Proteomes" id="UP001164286">
    <property type="component" value="Unassembled WGS sequence"/>
</dbReference>
<evidence type="ECO:0000256" key="2">
    <source>
        <dbReference type="SAM" id="Phobius"/>
    </source>
</evidence>
<keyword evidence="4" id="KW-0456">Lyase</keyword>
<dbReference type="Pfam" id="PF07940">
    <property type="entry name" value="Hepar_II_III_C"/>
    <property type="match status" value="1"/>
</dbReference>
<reference evidence="4" key="1">
    <citation type="journal article" date="2022" name="G3 (Bethesda)">
        <title>High quality genome of the basidiomycete yeast Dioszegia hungarica PDD-24b-2 isolated from cloud water.</title>
        <authorList>
            <person name="Jarrige D."/>
            <person name="Haridas S."/>
            <person name="Bleykasten-Grosshans C."/>
            <person name="Joly M."/>
            <person name="Nadalig T."/>
            <person name="Sancelme M."/>
            <person name="Vuilleumier S."/>
            <person name="Grigoriev I.V."/>
            <person name="Amato P."/>
            <person name="Bringel F."/>
        </authorList>
    </citation>
    <scope>NUCLEOTIDE SEQUENCE</scope>
    <source>
        <strain evidence="4">PDD-24b-2</strain>
    </source>
</reference>
<feature type="domain" description="Heparinase II/III-like C-terminal" evidence="3">
    <location>
        <begin position="592"/>
        <end position="828"/>
    </location>
</feature>
<dbReference type="SUPFAM" id="SSF48230">
    <property type="entry name" value="Chondroitin AC/alginate lyase"/>
    <property type="match status" value="1"/>
</dbReference>
<keyword evidence="2" id="KW-1133">Transmembrane helix</keyword>
<comment type="caution">
    <text evidence="4">The sequence shown here is derived from an EMBL/GenBank/DDBJ whole genome shotgun (WGS) entry which is preliminary data.</text>
</comment>
<dbReference type="GO" id="GO:0016829">
    <property type="term" value="F:lyase activity"/>
    <property type="evidence" value="ECO:0007669"/>
    <property type="project" value="UniProtKB-KW"/>
</dbReference>
<evidence type="ECO:0000259" key="3">
    <source>
        <dbReference type="Pfam" id="PF07940"/>
    </source>
</evidence>
<dbReference type="InterPro" id="IPR008929">
    <property type="entry name" value="Chondroitin_lyas"/>
</dbReference>
<comment type="subcellular location">
    <subcellularLocation>
        <location evidence="1">Cell envelope</location>
    </subcellularLocation>
</comment>
<dbReference type="EMBL" id="JAKWFO010000005">
    <property type="protein sequence ID" value="KAI9635276.1"/>
    <property type="molecule type" value="Genomic_DNA"/>
</dbReference>
<evidence type="ECO:0000256" key="1">
    <source>
        <dbReference type="ARBA" id="ARBA00004196"/>
    </source>
</evidence>
<gene>
    <name evidence="4" type="ORF">MKK02DRAFT_32736</name>
</gene>
<keyword evidence="2" id="KW-0472">Membrane</keyword>
<protein>
    <submittedName>
        <fullName evidence="4">Chondroitin AC/alginate lyase</fullName>
    </submittedName>
</protein>
<dbReference type="AlphaFoldDB" id="A0AA38HA44"/>
<dbReference type="RefSeq" id="XP_052945053.1">
    <property type="nucleotide sequence ID" value="XM_053088561.1"/>
</dbReference>
<name>A0AA38HA44_9TREE</name>
<sequence length="868" mass="91438">MSRYQQAPYSDQSGYGNSYANNGAGGGFGGNSGGYGGNGGGQGGYNQGGGYAETPSGDYGDGGYGKYGNGGGAADGYPMAASNPYASAGSPVTRSKSKKKWWIIGGVLALLIIIGAVLGGVLGTVLNKNKGTSGGSSSNAGNGQAAGGNVVPSGASSVNTGALTATAANRVLAVATDTYMLPVYATGTNTANYAAPTVAASVAGTSWPSDPSAPSNNSIRAHPRLIAPGYKWNALTSGLIANNPYFNQWNRTIVANATDVLNKPPVAYTPDGGLSGSGVLDVAREMKLRVKNLAYAYRVTNDTRFAERAWLELSTAAGNNTDVPFGANDGTRWNPAHFLDVAEFCNVFAIGYDWLYERWTDTQRDQLMWTMLNLGLSLGEAALTQASSASTYSWWTGVPTNAIVNGNWNCVINGGLTMAALAIVDRDPTGRAQRIINLTVPNARLNCVQGASADGTWTEGPNYWYFGVNAAGEMSSALRSAYGDDRGLATADAGFAQTSAYHMYVQGMTSLFNYGDHGPNKFATTANSLMYWSTVFGQPQYSLYQRDRSDAPEPFSMFWYDPATTGTWWDGLAIDKHFDSATTEWATGRSSWASNDGTYWAMKAGQIPSHQNHGNMDIGDFVIDAMGQRFFGDLGSGQYLAPGYFNGDDKQDGTRWLYYNTRTEGQNTILINNANQQISATPSAQFGSSGTKQGAAPSFNLSSTDTAFFTMDMSGAYGSGASVRRGIRFLNGRRQFLIQDDISGIPSGQPIQWRAHTNASVTTNGATATLVLSGQTMIASILNAPSGVSFATASPTRASSDPALPTGDYSEDFPLPSDTKVLTINGPTDGSAWSNQVLLSPQWPAGVAAAAVTPKSVPVQSWSLTSHN</sequence>
<keyword evidence="5" id="KW-1185">Reference proteome</keyword>
<dbReference type="PANTHER" id="PTHR38045:SF1">
    <property type="entry name" value="HEPARINASE II_III-LIKE PROTEIN"/>
    <property type="match status" value="1"/>
</dbReference>
<evidence type="ECO:0000313" key="4">
    <source>
        <dbReference type="EMBL" id="KAI9635276.1"/>
    </source>
</evidence>
<accession>A0AA38HA44</accession>
<dbReference type="GeneID" id="77727766"/>
<proteinExistence type="predicted"/>
<feature type="transmembrane region" description="Helical" evidence="2">
    <location>
        <begin position="101"/>
        <end position="126"/>
    </location>
</feature>
<dbReference type="InterPro" id="IPR012480">
    <property type="entry name" value="Hepar_II_III_C"/>
</dbReference>
<evidence type="ECO:0000313" key="5">
    <source>
        <dbReference type="Proteomes" id="UP001164286"/>
    </source>
</evidence>